<protein>
    <submittedName>
        <fullName evidence="1">Uncharacterized protein</fullName>
    </submittedName>
</protein>
<proteinExistence type="predicted"/>
<name>A0AAW1TAU4_9CHLO</name>
<accession>A0AAW1TAU4</accession>
<reference evidence="1 2" key="1">
    <citation type="journal article" date="2024" name="Nat. Commun.">
        <title>Phylogenomics reveals the evolutionary origins of lichenization in chlorophyte algae.</title>
        <authorList>
            <person name="Puginier C."/>
            <person name="Libourel C."/>
            <person name="Otte J."/>
            <person name="Skaloud P."/>
            <person name="Haon M."/>
            <person name="Grisel S."/>
            <person name="Petersen M."/>
            <person name="Berrin J.G."/>
            <person name="Delaux P.M."/>
            <person name="Dal Grande F."/>
            <person name="Keller J."/>
        </authorList>
    </citation>
    <scope>NUCLEOTIDE SEQUENCE [LARGE SCALE GENOMIC DNA]</scope>
    <source>
        <strain evidence="1 2">SAG 2523</strain>
    </source>
</reference>
<organism evidence="1 2">
    <name type="scientific">Apatococcus fuscideae</name>
    <dbReference type="NCBI Taxonomy" id="2026836"/>
    <lineage>
        <taxon>Eukaryota</taxon>
        <taxon>Viridiplantae</taxon>
        <taxon>Chlorophyta</taxon>
        <taxon>core chlorophytes</taxon>
        <taxon>Trebouxiophyceae</taxon>
        <taxon>Chlorellales</taxon>
        <taxon>Chlorellaceae</taxon>
        <taxon>Apatococcus</taxon>
    </lineage>
</organism>
<evidence type="ECO:0000313" key="1">
    <source>
        <dbReference type="EMBL" id="KAK9866921.1"/>
    </source>
</evidence>
<evidence type="ECO:0000313" key="2">
    <source>
        <dbReference type="Proteomes" id="UP001485043"/>
    </source>
</evidence>
<dbReference type="Proteomes" id="UP001485043">
    <property type="component" value="Unassembled WGS sequence"/>
</dbReference>
<dbReference type="EMBL" id="JALJOV010000123">
    <property type="protein sequence ID" value="KAK9866921.1"/>
    <property type="molecule type" value="Genomic_DNA"/>
</dbReference>
<sequence length="209" mass="22881">MGDPDAEKLAAALTSAEKKAGQQAKEAWSLMRRTSRVKLTKDKPRVLTEIARIAGASRAASLKQSDSAEKFQELACILPGLDSWIGRVKPQLLEELLSDTAGAASKLVQLQHQLPHVDVCKLIKSRPSLLSQDEFAMVPRGIGKLELVFGEPAAYAKIVQMFPSMLLVDAEELLAKLQQQLGFDIDAHVVLQDPSLLMSVADNRNLSIW</sequence>
<gene>
    <name evidence="1" type="ORF">WJX84_004310</name>
</gene>
<dbReference type="AlphaFoldDB" id="A0AAW1TAU4"/>
<keyword evidence="2" id="KW-1185">Reference proteome</keyword>
<comment type="caution">
    <text evidence="1">The sequence shown here is derived from an EMBL/GenBank/DDBJ whole genome shotgun (WGS) entry which is preliminary data.</text>
</comment>